<dbReference type="CDD" id="cd01127">
    <property type="entry name" value="TrwB_TraG_TraD_VirD4"/>
    <property type="match status" value="1"/>
</dbReference>
<evidence type="ECO:0000313" key="10">
    <source>
        <dbReference type="Proteomes" id="UP000298347"/>
    </source>
</evidence>
<dbReference type="PANTHER" id="PTHR22683">
    <property type="entry name" value="SPORULATION PROTEIN RELATED"/>
    <property type="match status" value="1"/>
</dbReference>
<accession>A0A4Z0GRJ6</accession>
<dbReference type="InterPro" id="IPR002543">
    <property type="entry name" value="FtsK_dom"/>
</dbReference>
<keyword evidence="10" id="KW-1185">Reference proteome</keyword>
<feature type="region of interest" description="Disordered" evidence="7">
    <location>
        <begin position="776"/>
        <end position="797"/>
    </location>
</feature>
<dbReference type="Pfam" id="PF09397">
    <property type="entry name" value="FtsK_gamma"/>
    <property type="match status" value="1"/>
</dbReference>
<dbReference type="InterPro" id="IPR050206">
    <property type="entry name" value="FtsK/SpoIIIE/SftA"/>
</dbReference>
<feature type="binding site" evidence="6">
    <location>
        <begin position="478"/>
        <end position="485"/>
    </location>
    <ligand>
        <name>ATP</name>
        <dbReference type="ChEBI" id="CHEBI:30616"/>
    </ligand>
</feature>
<keyword evidence="5" id="KW-0238">DNA-binding</keyword>
<dbReference type="InterPro" id="IPR041027">
    <property type="entry name" value="FtsK_alpha"/>
</dbReference>
<dbReference type="Gene3D" id="3.30.980.40">
    <property type="match status" value="1"/>
</dbReference>
<feature type="compositionally biased region" description="Basic and acidic residues" evidence="7">
    <location>
        <begin position="785"/>
        <end position="797"/>
    </location>
</feature>
<dbReference type="GO" id="GO:0003677">
    <property type="term" value="F:DNA binding"/>
    <property type="evidence" value="ECO:0007669"/>
    <property type="project" value="UniProtKB-KW"/>
</dbReference>
<feature type="compositionally biased region" description="Basic and acidic residues" evidence="7">
    <location>
        <begin position="70"/>
        <end position="90"/>
    </location>
</feature>
<keyword evidence="3" id="KW-0159">Chromosome partition</keyword>
<dbReference type="GO" id="GO:0007059">
    <property type="term" value="P:chromosome segregation"/>
    <property type="evidence" value="ECO:0007669"/>
    <property type="project" value="UniProtKB-KW"/>
</dbReference>
<dbReference type="Pfam" id="PF01580">
    <property type="entry name" value="FtsK_SpoIIIE"/>
    <property type="match status" value="1"/>
</dbReference>
<gene>
    <name evidence="9" type="ORF">E4665_05465</name>
</gene>
<dbReference type="InterPro" id="IPR036388">
    <property type="entry name" value="WH-like_DNA-bd_sf"/>
</dbReference>
<feature type="domain" description="FtsK" evidence="8">
    <location>
        <begin position="461"/>
        <end position="652"/>
    </location>
</feature>
<comment type="caution">
    <text evidence="9">The sequence shown here is derived from an EMBL/GenBank/DDBJ whole genome shotgun (WGS) entry which is preliminary data.</text>
</comment>
<dbReference type="InterPro" id="IPR027417">
    <property type="entry name" value="P-loop_NTPase"/>
</dbReference>
<dbReference type="RefSeq" id="WP_135347782.1">
    <property type="nucleotide sequence ID" value="NZ_SRJD01000004.1"/>
</dbReference>
<evidence type="ECO:0000256" key="2">
    <source>
        <dbReference type="ARBA" id="ARBA00022741"/>
    </source>
</evidence>
<dbReference type="InterPro" id="IPR018541">
    <property type="entry name" value="Ftsk_gamma"/>
</dbReference>
<dbReference type="Pfam" id="PF17854">
    <property type="entry name" value="FtsK_alpha"/>
    <property type="match status" value="1"/>
</dbReference>
<evidence type="ECO:0000259" key="8">
    <source>
        <dbReference type="PROSITE" id="PS50901"/>
    </source>
</evidence>
<keyword evidence="4 6" id="KW-0067">ATP-binding</keyword>
<sequence>MWGDWWRRLFDTGDDDTTEERQTLFQAHDHSGQSSPSVGRFSDASRQVEVRMAAQYPKERTTNVGPSSTGHREKLHTNLHDDEDHGSITSDRRNQIQHEKTELNKKPPFRLSKVPSPVFGFQKPPKDFYHADQHEDYYLDVQKEVQEKKQISEAKLGERIKKQLLIPSRKDGPVLEQKVMDEPALRRTREAEVTEHHPSREGDHSPYTEGVGTPSERNRPDDGSGPLRDSEDIDSFRLTSAGARRNRLPEENAMPDHRSPEEQTERAMPVKSRLNRSPHRHGEQSKVPFNVLMFHSDHQRGHSSGYPAAQPAANQTVRPPAGGDGTGLKLPLDLLDDIPETAGDSTSWIADREKVLKDTLSNFHVEADLIGYVQGPSVTRFDIHLHPGVKFNKVLGLSEDIKLSLAVRQIRIAPVPGKSAVGIEIPNEVRQPVLLRQILRSKAFLESRAPLTAALGQDVSGNQIVTDLAKMPHGLIAGATGSGKSVCIHSLILSLIYRTSPDDVRFLLIDPKVVELAPYQNIPHLAAPVITEPKEAALALKWAVEEMEKRYHQFAAERVRDIESFNKKQKDDASGHRLPYIVIIIDELADLMMVSPQDVEEAVCRIAQKARAAGIHLLLATQRPSVDVITGLIKSNIPTRIAFSVSSQTDSRTILDSGGAERLLGRGDMLFAENGARGLKRIQGCFVSDEEINRVTGAFGESVNKNYLFSPDELSDLSAEASEMEDDLLDEAASFVIDQGQASVSSIQRHFRIGYNRAARLVEELESRNVISGANGSKPRQVLVTKEHMGKRMSDDT</sequence>
<dbReference type="Gene3D" id="1.10.10.10">
    <property type="entry name" value="Winged helix-like DNA-binding domain superfamily/Winged helix DNA-binding domain"/>
    <property type="match status" value="1"/>
</dbReference>
<evidence type="ECO:0000256" key="7">
    <source>
        <dbReference type="SAM" id="MobiDB-lite"/>
    </source>
</evidence>
<keyword evidence="2 6" id="KW-0547">Nucleotide-binding</keyword>
<dbReference type="SUPFAM" id="SSF52540">
    <property type="entry name" value="P-loop containing nucleoside triphosphate hydrolases"/>
    <property type="match status" value="1"/>
</dbReference>
<dbReference type="EMBL" id="SRJD01000004">
    <property type="protein sequence ID" value="TGA99228.1"/>
    <property type="molecule type" value="Genomic_DNA"/>
</dbReference>
<evidence type="ECO:0000256" key="4">
    <source>
        <dbReference type="ARBA" id="ARBA00022840"/>
    </source>
</evidence>
<dbReference type="Proteomes" id="UP000298347">
    <property type="component" value="Unassembled WGS sequence"/>
</dbReference>
<feature type="region of interest" description="Disordered" evidence="7">
    <location>
        <begin position="53"/>
        <end position="90"/>
    </location>
</feature>
<feature type="region of interest" description="Disordered" evidence="7">
    <location>
        <begin position="172"/>
        <end position="283"/>
    </location>
</feature>
<feature type="compositionally biased region" description="Basic and acidic residues" evidence="7">
    <location>
        <begin position="247"/>
        <end position="265"/>
    </location>
</feature>
<organism evidence="9 10">
    <name type="scientific">Sporolactobacillus shoreae</name>
    <dbReference type="NCBI Taxonomy" id="1465501"/>
    <lineage>
        <taxon>Bacteria</taxon>
        <taxon>Bacillati</taxon>
        <taxon>Bacillota</taxon>
        <taxon>Bacilli</taxon>
        <taxon>Bacillales</taxon>
        <taxon>Sporolactobacillaceae</taxon>
        <taxon>Sporolactobacillus</taxon>
    </lineage>
</organism>
<dbReference type="PANTHER" id="PTHR22683:SF42">
    <property type="entry name" value="DNA TRANSLOCASE SFTA"/>
    <property type="match status" value="1"/>
</dbReference>
<name>A0A4Z0GRJ6_9BACL</name>
<dbReference type="SMART" id="SM00843">
    <property type="entry name" value="Ftsk_gamma"/>
    <property type="match status" value="1"/>
</dbReference>
<dbReference type="InterPro" id="IPR036390">
    <property type="entry name" value="WH_DNA-bd_sf"/>
</dbReference>
<protein>
    <submittedName>
        <fullName evidence="9">DNA translocase FtsK</fullName>
    </submittedName>
</protein>
<dbReference type="Gene3D" id="3.40.50.300">
    <property type="entry name" value="P-loop containing nucleotide triphosphate hydrolases"/>
    <property type="match status" value="1"/>
</dbReference>
<dbReference type="GO" id="GO:0005524">
    <property type="term" value="F:ATP binding"/>
    <property type="evidence" value="ECO:0007669"/>
    <property type="project" value="UniProtKB-UniRule"/>
</dbReference>
<evidence type="ECO:0000256" key="3">
    <source>
        <dbReference type="ARBA" id="ARBA00022829"/>
    </source>
</evidence>
<evidence type="ECO:0000256" key="1">
    <source>
        <dbReference type="ARBA" id="ARBA00006474"/>
    </source>
</evidence>
<reference evidence="9 10" key="1">
    <citation type="journal article" date="2015" name="Int. J. Syst. Evol. Microbiol.">
        <title>Sporolactobacillus shoreae sp. nov. and Sporolactobacillus spathodeae sp. nov., two spore-forming lactic acid bacteria isolated from tree barks in Thailand.</title>
        <authorList>
            <person name="Thamacharoensuk T."/>
            <person name="Kitahara M."/>
            <person name="Ohkuma M."/>
            <person name="Thongchul N."/>
            <person name="Tanasupawat S."/>
        </authorList>
    </citation>
    <scope>NUCLEOTIDE SEQUENCE [LARGE SCALE GENOMIC DNA]</scope>
    <source>
        <strain evidence="9 10">BK92</strain>
    </source>
</reference>
<feature type="compositionally biased region" description="Basic and acidic residues" evidence="7">
    <location>
        <begin position="172"/>
        <end position="206"/>
    </location>
</feature>
<evidence type="ECO:0000256" key="6">
    <source>
        <dbReference type="PROSITE-ProRule" id="PRU00289"/>
    </source>
</evidence>
<proteinExistence type="inferred from homology"/>
<evidence type="ECO:0000256" key="5">
    <source>
        <dbReference type="ARBA" id="ARBA00023125"/>
    </source>
</evidence>
<dbReference type="InterPro" id="IPR003593">
    <property type="entry name" value="AAA+_ATPase"/>
</dbReference>
<dbReference type="PROSITE" id="PS50901">
    <property type="entry name" value="FTSK"/>
    <property type="match status" value="1"/>
</dbReference>
<dbReference type="SMART" id="SM00382">
    <property type="entry name" value="AAA"/>
    <property type="match status" value="1"/>
</dbReference>
<dbReference type="OrthoDB" id="9807790at2"/>
<dbReference type="SUPFAM" id="SSF46785">
    <property type="entry name" value="Winged helix' DNA-binding domain"/>
    <property type="match status" value="1"/>
</dbReference>
<dbReference type="AlphaFoldDB" id="A0A4Z0GRJ6"/>
<comment type="similarity">
    <text evidence="1">Belongs to the FtsK/SpoIIIE/SftA family.</text>
</comment>
<evidence type="ECO:0000313" key="9">
    <source>
        <dbReference type="EMBL" id="TGA99228.1"/>
    </source>
</evidence>